<name>A0AC34GTW8_9BILA</name>
<dbReference type="Proteomes" id="UP000887579">
    <property type="component" value="Unplaced"/>
</dbReference>
<evidence type="ECO:0000313" key="2">
    <source>
        <dbReference type="WBParaSite" id="ES5_v2.g8125.t1"/>
    </source>
</evidence>
<sequence length="153" mass="16734">MSNSNKTNYIPVPEASAPPPPYESVTNNSNLPQQAEINETKYTPDFTALPPPPPYESKQNVKPTSTRATVFVPSNTTFDAEPVIMTCPNCQKLIETNINHTVGLLSWLGCLGCVLLDCTAGCCLLPFCIKGCKDVEHYCSNCKSFLGKYKRLG</sequence>
<protein>
    <submittedName>
        <fullName evidence="2">LITAF domain-containing protein</fullName>
    </submittedName>
</protein>
<reference evidence="2" key="1">
    <citation type="submission" date="2022-11" db="UniProtKB">
        <authorList>
            <consortium name="WormBaseParasite"/>
        </authorList>
    </citation>
    <scope>IDENTIFICATION</scope>
</reference>
<accession>A0AC34GTW8</accession>
<evidence type="ECO:0000313" key="1">
    <source>
        <dbReference type="Proteomes" id="UP000887579"/>
    </source>
</evidence>
<organism evidence="1 2">
    <name type="scientific">Panagrolaimus sp. ES5</name>
    <dbReference type="NCBI Taxonomy" id="591445"/>
    <lineage>
        <taxon>Eukaryota</taxon>
        <taxon>Metazoa</taxon>
        <taxon>Ecdysozoa</taxon>
        <taxon>Nematoda</taxon>
        <taxon>Chromadorea</taxon>
        <taxon>Rhabditida</taxon>
        <taxon>Tylenchina</taxon>
        <taxon>Panagrolaimomorpha</taxon>
        <taxon>Panagrolaimoidea</taxon>
        <taxon>Panagrolaimidae</taxon>
        <taxon>Panagrolaimus</taxon>
    </lineage>
</organism>
<dbReference type="WBParaSite" id="ES5_v2.g8125.t1">
    <property type="protein sequence ID" value="ES5_v2.g8125.t1"/>
    <property type="gene ID" value="ES5_v2.g8125"/>
</dbReference>
<proteinExistence type="predicted"/>